<dbReference type="GO" id="GO:0004386">
    <property type="term" value="F:helicase activity"/>
    <property type="evidence" value="ECO:0007669"/>
    <property type="project" value="UniProtKB-KW"/>
</dbReference>
<dbReference type="EMBL" id="JAFLWI010000005">
    <property type="protein sequence ID" value="MBO0481524.1"/>
    <property type="molecule type" value="Genomic_DNA"/>
</dbReference>
<feature type="domain" description="Helicase C-terminal" evidence="2">
    <location>
        <begin position="206"/>
        <end position="362"/>
    </location>
</feature>
<comment type="caution">
    <text evidence="3">The sequence shown here is derived from an EMBL/GenBank/DDBJ whole genome shotgun (WGS) entry which is preliminary data.</text>
</comment>
<sequence length="520" mass="60608">MVYQLYSHQRKLLEEIYDKFSEGKKSIMVVSPAGSGKSVMIATLAKDFTDNKKRVLFVVHRKELIDQIEQTLDENEVNSSYVDILSIIRARNRLEKIEKPDLIITDETHHSKAKTYLQTYNHFKDIPKIGFTATPVRLSGEGFEDVYQEMVEGKSVSWLIENQYLAPYRYYSLPAIDRNKLKKQHGEFTNDSINKALSGSTIFGKVVETYLAKAENEQAILYAHSVQYSKMYATKFKEAGINAIHVDSNTPSKDRDRIMQGFKNKEYQVICNVDLISEGFNVPDCSTVILLRPTQSLTIFIQQAMRGMRYQKGKTATIIDHVGNYIKHGLPDTERLWSLNGAGTEEQETQVQECPDCKAIFDRWITRETEYSITKKCPICHKEFVQEKDTIDQSFQKEMDIQTELQEITKEQEWYLQNKRIATTNHMRYIDNVYAIATIFVTRNVIAEYENKKKPYNSPVHFAIREYLKHLLKPYLVRKNYEYQLKEIEKHYGKDLRLTARYLLEYTEKIAPSYGINECV</sequence>
<organism evidence="3 4">
    <name type="scientific">Candidatus Enterococcus courvalinii</name>
    <dbReference type="NCBI Taxonomy" id="2815329"/>
    <lineage>
        <taxon>Bacteria</taxon>
        <taxon>Bacillati</taxon>
        <taxon>Bacillota</taxon>
        <taxon>Bacilli</taxon>
        <taxon>Lactobacillales</taxon>
        <taxon>Enterococcaceae</taxon>
        <taxon>Enterococcus</taxon>
    </lineage>
</organism>
<keyword evidence="4" id="KW-1185">Reference proteome</keyword>
<dbReference type="Gene3D" id="3.40.50.300">
    <property type="entry name" value="P-loop containing nucleotide triphosphate hydrolases"/>
    <property type="match status" value="2"/>
</dbReference>
<dbReference type="Proteomes" id="UP000664832">
    <property type="component" value="Unassembled WGS sequence"/>
</dbReference>
<keyword evidence="3" id="KW-0347">Helicase</keyword>
<name>A0ABS3HYH9_9ENTE</name>
<evidence type="ECO:0000259" key="1">
    <source>
        <dbReference type="PROSITE" id="PS51192"/>
    </source>
</evidence>
<dbReference type="InterPro" id="IPR027417">
    <property type="entry name" value="P-loop_NTPase"/>
</dbReference>
<accession>A0ABS3HYH9</accession>
<dbReference type="RefSeq" id="WP_206898342.1">
    <property type="nucleotide sequence ID" value="NZ_JAFLWI010000005.1"/>
</dbReference>
<dbReference type="PANTHER" id="PTHR47396:SF1">
    <property type="entry name" value="ATP-DEPENDENT HELICASE IRC3-RELATED"/>
    <property type="match status" value="1"/>
</dbReference>
<dbReference type="PANTHER" id="PTHR47396">
    <property type="entry name" value="TYPE I RESTRICTION ENZYME ECOKI R PROTEIN"/>
    <property type="match status" value="1"/>
</dbReference>
<evidence type="ECO:0000313" key="3">
    <source>
        <dbReference type="EMBL" id="MBO0481524.1"/>
    </source>
</evidence>
<dbReference type="SUPFAM" id="SSF52540">
    <property type="entry name" value="P-loop containing nucleoside triphosphate hydrolases"/>
    <property type="match status" value="1"/>
</dbReference>
<dbReference type="SMART" id="SM00487">
    <property type="entry name" value="DEXDc"/>
    <property type="match status" value="1"/>
</dbReference>
<dbReference type="Pfam" id="PF04851">
    <property type="entry name" value="ResIII"/>
    <property type="match status" value="2"/>
</dbReference>
<keyword evidence="3" id="KW-0067">ATP-binding</keyword>
<dbReference type="PROSITE" id="PS51192">
    <property type="entry name" value="HELICASE_ATP_BIND_1"/>
    <property type="match status" value="1"/>
</dbReference>
<reference evidence="3 4" key="1">
    <citation type="submission" date="2021-03" db="EMBL/GenBank/DDBJ databases">
        <title>Enterococcal diversity collection.</title>
        <authorList>
            <person name="Gilmore M.S."/>
            <person name="Schwartzman J."/>
            <person name="Van Tyne D."/>
            <person name="Martin M."/>
            <person name="Earl A.M."/>
            <person name="Manson A.L."/>
            <person name="Straub T."/>
            <person name="Salamzade R."/>
            <person name="Saavedra J."/>
            <person name="Lebreton F."/>
            <person name="Prichula J."/>
            <person name="Schaufler K."/>
            <person name="Gaca A."/>
            <person name="Sgardioli B."/>
            <person name="Wagenaar J."/>
            <person name="Strong T."/>
        </authorList>
    </citation>
    <scope>NUCLEOTIDE SEQUENCE [LARGE SCALE GENOMIC DNA]</scope>
    <source>
        <strain evidence="3 4">MSG2901</strain>
    </source>
</reference>
<dbReference type="Pfam" id="PF00271">
    <property type="entry name" value="Helicase_C"/>
    <property type="match status" value="1"/>
</dbReference>
<keyword evidence="3" id="KW-0547">Nucleotide-binding</keyword>
<keyword evidence="3" id="KW-0378">Hydrolase</keyword>
<dbReference type="SMART" id="SM00490">
    <property type="entry name" value="HELICc"/>
    <property type="match status" value="1"/>
</dbReference>
<proteinExistence type="predicted"/>
<evidence type="ECO:0000313" key="4">
    <source>
        <dbReference type="Proteomes" id="UP000664832"/>
    </source>
</evidence>
<evidence type="ECO:0000259" key="2">
    <source>
        <dbReference type="PROSITE" id="PS51194"/>
    </source>
</evidence>
<feature type="domain" description="Helicase ATP-binding" evidence="1">
    <location>
        <begin position="18"/>
        <end position="153"/>
    </location>
</feature>
<dbReference type="PROSITE" id="PS51194">
    <property type="entry name" value="HELICASE_CTER"/>
    <property type="match status" value="1"/>
</dbReference>
<dbReference type="InterPro" id="IPR006935">
    <property type="entry name" value="Helicase/UvrB_N"/>
</dbReference>
<dbReference type="InterPro" id="IPR001650">
    <property type="entry name" value="Helicase_C-like"/>
</dbReference>
<dbReference type="InterPro" id="IPR050742">
    <property type="entry name" value="Helicase_Restrict-Modif_Enz"/>
</dbReference>
<dbReference type="InterPro" id="IPR014001">
    <property type="entry name" value="Helicase_ATP-bd"/>
</dbReference>
<gene>
    <name evidence="3" type="ORF">JZO71_04185</name>
</gene>
<protein>
    <submittedName>
        <fullName evidence="3">DEAD/DEAH box helicase</fullName>
    </submittedName>
</protein>